<organism evidence="2 3">
    <name type="scientific">Rhizobium meliloti</name>
    <name type="common">Ensifer meliloti</name>
    <name type="synonym">Sinorhizobium meliloti</name>
    <dbReference type="NCBI Taxonomy" id="382"/>
    <lineage>
        <taxon>Bacteria</taxon>
        <taxon>Pseudomonadati</taxon>
        <taxon>Pseudomonadota</taxon>
        <taxon>Alphaproteobacteria</taxon>
        <taxon>Hyphomicrobiales</taxon>
        <taxon>Rhizobiaceae</taxon>
        <taxon>Sinorhizobium/Ensifer group</taxon>
        <taxon>Sinorhizobium</taxon>
    </lineage>
</organism>
<comment type="caution">
    <text evidence="2">The sequence shown here is derived from an EMBL/GenBank/DDBJ whole genome shotgun (WGS) entry which is preliminary data.</text>
</comment>
<dbReference type="EMBL" id="WISR01000073">
    <property type="protein sequence ID" value="MQW32606.1"/>
    <property type="molecule type" value="Genomic_DNA"/>
</dbReference>
<dbReference type="SUPFAM" id="SSF54292">
    <property type="entry name" value="2Fe-2S ferredoxin-like"/>
    <property type="match status" value="1"/>
</dbReference>
<dbReference type="GO" id="GO:0016491">
    <property type="term" value="F:oxidoreductase activity"/>
    <property type="evidence" value="ECO:0007669"/>
    <property type="project" value="UniProtKB-KW"/>
</dbReference>
<dbReference type="GO" id="GO:0051536">
    <property type="term" value="F:iron-sulfur cluster binding"/>
    <property type="evidence" value="ECO:0007669"/>
    <property type="project" value="InterPro"/>
</dbReference>
<evidence type="ECO:0000313" key="2">
    <source>
        <dbReference type="EMBL" id="MQW32606.1"/>
    </source>
</evidence>
<evidence type="ECO:0000256" key="1">
    <source>
        <dbReference type="ARBA" id="ARBA00023002"/>
    </source>
</evidence>
<sequence>MPFKRLDPVARSDAGSFLFEDRPIAFRPGETLAGALLAAGVRHFRETPVSGSQRGPWCLMGVCFECLVRVDGRDNHRACMTTAEAGMIVERQIGPRRDAAGYAE</sequence>
<dbReference type="AlphaFoldDB" id="A0AAW9THT4"/>
<dbReference type="Proteomes" id="UP000429484">
    <property type="component" value="Unassembled WGS sequence"/>
</dbReference>
<protein>
    <submittedName>
        <fullName evidence="2">(2Fe-2S)-binding protein</fullName>
    </submittedName>
</protein>
<dbReference type="InterPro" id="IPR036010">
    <property type="entry name" value="2Fe-2S_ferredoxin-like_sf"/>
</dbReference>
<dbReference type="Pfam" id="PF13510">
    <property type="entry name" value="Fer2_4"/>
    <property type="match status" value="1"/>
</dbReference>
<evidence type="ECO:0000313" key="3">
    <source>
        <dbReference type="Proteomes" id="UP000429484"/>
    </source>
</evidence>
<reference evidence="2 3" key="1">
    <citation type="journal article" date="2013" name="Genome Biol.">
        <title>Comparative genomics of the core and accessory genomes of 48 Sinorhizobium strains comprising five genospecies.</title>
        <authorList>
            <person name="Sugawara M."/>
            <person name="Epstein B."/>
            <person name="Badgley B.D."/>
            <person name="Unno T."/>
            <person name="Xu L."/>
            <person name="Reese J."/>
            <person name="Gyaneshwar P."/>
            <person name="Denny R."/>
            <person name="Mudge J."/>
            <person name="Bharti A.K."/>
            <person name="Farmer A.D."/>
            <person name="May G.D."/>
            <person name="Woodward J.E."/>
            <person name="Medigue C."/>
            <person name="Vallenet D."/>
            <person name="Lajus A."/>
            <person name="Rouy Z."/>
            <person name="Martinez-Vaz B."/>
            <person name="Tiffin P."/>
            <person name="Young N.D."/>
            <person name="Sadowsky M.J."/>
        </authorList>
    </citation>
    <scope>NUCLEOTIDE SEQUENCE [LARGE SCALE GENOMIC DNA]</scope>
    <source>
        <strain evidence="2 3">N6B1</strain>
    </source>
</reference>
<dbReference type="InterPro" id="IPR042204">
    <property type="entry name" value="2Fe-2S-bd_N"/>
</dbReference>
<keyword evidence="1" id="KW-0560">Oxidoreductase</keyword>
<gene>
    <name evidence="2" type="ORF">GHK53_07200</name>
</gene>
<proteinExistence type="predicted"/>
<dbReference type="Gene3D" id="3.10.20.440">
    <property type="entry name" value="2Fe-2S iron-sulphur cluster binding domain, sarcosine oxidase, alpha subunit, N-terminal domain"/>
    <property type="match status" value="1"/>
</dbReference>
<name>A0AAW9THT4_RHIML</name>
<dbReference type="RefSeq" id="WP_015445520.1">
    <property type="nucleotide sequence ID" value="NZ_CP021798.1"/>
</dbReference>
<accession>A0AAW9THT4</accession>